<sequence length="133" mass="15253">MNESMEAIIKEHLNSLLQNLNSYFPRDTMESIRKNSVWIIGPFSVTLKPAALTAAKYEVLIDYQASFRSKPLPEFWTQLGEDLLILSSKSKFRATKTKYRARLDAADDMLLQLTCVTTDIDKLCCKKQAHCLY</sequence>
<keyword evidence="2" id="KW-1185">Reference proteome</keyword>
<dbReference type="AlphaFoldDB" id="A0A8K0D1F3"/>
<evidence type="ECO:0000313" key="1">
    <source>
        <dbReference type="EMBL" id="KAF2897489.1"/>
    </source>
</evidence>
<gene>
    <name evidence="1" type="ORF">ILUMI_08688</name>
</gene>
<dbReference type="EMBL" id="VTPC01004109">
    <property type="protein sequence ID" value="KAF2897489.1"/>
    <property type="molecule type" value="Genomic_DNA"/>
</dbReference>
<organism evidence="1 2">
    <name type="scientific">Ignelater luminosus</name>
    <name type="common">Cucubano</name>
    <name type="synonym">Pyrophorus luminosus</name>
    <dbReference type="NCBI Taxonomy" id="2038154"/>
    <lineage>
        <taxon>Eukaryota</taxon>
        <taxon>Metazoa</taxon>
        <taxon>Ecdysozoa</taxon>
        <taxon>Arthropoda</taxon>
        <taxon>Hexapoda</taxon>
        <taxon>Insecta</taxon>
        <taxon>Pterygota</taxon>
        <taxon>Neoptera</taxon>
        <taxon>Endopterygota</taxon>
        <taxon>Coleoptera</taxon>
        <taxon>Polyphaga</taxon>
        <taxon>Elateriformia</taxon>
        <taxon>Elateroidea</taxon>
        <taxon>Elateridae</taxon>
        <taxon>Agrypninae</taxon>
        <taxon>Pyrophorini</taxon>
        <taxon>Ignelater</taxon>
    </lineage>
</organism>
<proteinExistence type="predicted"/>
<dbReference type="Proteomes" id="UP000801492">
    <property type="component" value="Unassembled WGS sequence"/>
</dbReference>
<evidence type="ECO:0000313" key="2">
    <source>
        <dbReference type="Proteomes" id="UP000801492"/>
    </source>
</evidence>
<protein>
    <submittedName>
        <fullName evidence="1">Uncharacterized protein</fullName>
    </submittedName>
</protein>
<name>A0A8K0D1F3_IGNLU</name>
<reference evidence="1" key="1">
    <citation type="submission" date="2019-08" db="EMBL/GenBank/DDBJ databases">
        <title>The genome of the North American firefly Photinus pyralis.</title>
        <authorList>
            <consortium name="Photinus pyralis genome working group"/>
            <person name="Fallon T.R."/>
            <person name="Sander Lower S.E."/>
            <person name="Weng J.-K."/>
        </authorList>
    </citation>
    <scope>NUCLEOTIDE SEQUENCE</scope>
    <source>
        <strain evidence="1">TRF0915ILg1</strain>
        <tissue evidence="1">Whole body</tissue>
    </source>
</reference>
<accession>A0A8K0D1F3</accession>
<dbReference type="OrthoDB" id="1101576at2759"/>
<comment type="caution">
    <text evidence="1">The sequence shown here is derived from an EMBL/GenBank/DDBJ whole genome shotgun (WGS) entry which is preliminary data.</text>
</comment>